<feature type="compositionally biased region" description="Polar residues" evidence="6">
    <location>
        <begin position="671"/>
        <end position="681"/>
    </location>
</feature>
<keyword evidence="10" id="KW-1185">Reference proteome</keyword>
<evidence type="ECO:0000256" key="2">
    <source>
        <dbReference type="ARBA" id="ARBA00007161"/>
    </source>
</evidence>
<comment type="caution">
    <text evidence="9">The sequence shown here is derived from an EMBL/GenBank/DDBJ whole genome shotgun (WGS) entry which is preliminary data.</text>
</comment>
<dbReference type="Proteomes" id="UP000730591">
    <property type="component" value="Unassembled WGS sequence"/>
</dbReference>
<evidence type="ECO:0000259" key="8">
    <source>
        <dbReference type="Pfam" id="PF01145"/>
    </source>
</evidence>
<dbReference type="PANTHER" id="PTHR13806">
    <property type="entry name" value="FLOTILLIN-RELATED"/>
    <property type="match status" value="1"/>
</dbReference>
<sequence length="681" mass="74613">MDATTVGIGVLAAAVLLVTIAVVFVVSRLFRKVEQGKALIVSKLRKVDVTFTGQVVLPVLHKAEVMDISVKTIEITRAGKDGLICRDNIRADIRITFFVKVNKTVEDVIKVAQAVGTARASDRDTLQELFHAKFSEALKTVGKQMDFTDLYTKREELRYRIIEVIGVDLNGYHLEDAAIDYLEQTPLSQLDPANVLDAQGIRKITELTAAEHVRTNEARRTEEKEITRQDVDAREAILELERRQADAEIKQKREIETVRAREEAETARVVEEERLRAQTAFLRTEEQLGVQRENQAREVAVAAKNRERVIAIETERIEKDRLLEVIARERETALTRIAADKEVEAEKRQIAEVVRERVAVDRTVAEQEEAIKKLRAVEEAERQRQAVVIAAEAEAQEKLVKDIKAAEAAEQAATHRAAEELTLAEARLKTADLDARAKLRLAEGVQAEAAAEGLAAVQVRDKEAEVIEKAGRAQAEAEQARLLAEAEGTRAKALAEAAAVGEKLKAEAAGLTEKAAAMAALDEASRSHEEYRLRLETEKDIRLASLDMQKQVAEAQATVLATGLENADIDIVGGESVFFDRLLSSISLGKGVDGFVEHSRTAQTLAKPWLDGSGSFTDDLSRVLSSVSTADVQNLTVSALLAKLMRDRGGEAGAAEQLLDPAGAPREEDSSLGSLNGSATV</sequence>
<dbReference type="SUPFAM" id="SSF117892">
    <property type="entry name" value="Band 7/SPFH domain"/>
    <property type="match status" value="1"/>
</dbReference>
<protein>
    <submittedName>
        <fullName evidence="9">Flotillin family protein</fullName>
    </submittedName>
</protein>
<feature type="domain" description="Band 7" evidence="8">
    <location>
        <begin position="32"/>
        <end position="175"/>
    </location>
</feature>
<proteinExistence type="inferred from homology"/>
<evidence type="ECO:0000256" key="6">
    <source>
        <dbReference type="SAM" id="MobiDB-lite"/>
    </source>
</evidence>
<reference evidence="9 10" key="1">
    <citation type="submission" date="2020-03" db="EMBL/GenBank/DDBJ databases">
        <title>WGS of actinomycetes isolated from Thailand.</title>
        <authorList>
            <person name="Thawai C."/>
        </authorList>
    </citation>
    <scope>NUCLEOTIDE SEQUENCE [LARGE SCALE GENOMIC DNA]</scope>
    <source>
        <strain evidence="9 10">SBST2-5</strain>
    </source>
</reference>
<dbReference type="Pfam" id="PF01145">
    <property type="entry name" value="Band_7"/>
    <property type="match status" value="1"/>
</dbReference>
<dbReference type="CDD" id="cd03399">
    <property type="entry name" value="SPFH_flotillin"/>
    <property type="match status" value="1"/>
</dbReference>
<keyword evidence="7" id="KW-0812">Transmembrane</keyword>
<evidence type="ECO:0000256" key="3">
    <source>
        <dbReference type="ARBA" id="ARBA00022475"/>
    </source>
</evidence>
<keyword evidence="4 7" id="KW-0472">Membrane</keyword>
<evidence type="ECO:0000256" key="1">
    <source>
        <dbReference type="ARBA" id="ARBA00004236"/>
    </source>
</evidence>
<comment type="similarity">
    <text evidence="2">Belongs to the band 7/mec-2 family. Flotillin subfamily.</text>
</comment>
<evidence type="ECO:0000313" key="10">
    <source>
        <dbReference type="Proteomes" id="UP000730591"/>
    </source>
</evidence>
<organism evidence="9 10">
    <name type="scientific">Streptomyces composti</name>
    <dbReference type="NCBI Taxonomy" id="2720025"/>
    <lineage>
        <taxon>Bacteria</taxon>
        <taxon>Bacillati</taxon>
        <taxon>Actinomycetota</taxon>
        <taxon>Actinomycetes</taxon>
        <taxon>Kitasatosporales</taxon>
        <taxon>Streptomycetaceae</taxon>
        <taxon>Streptomyces</taxon>
    </lineage>
</organism>
<dbReference type="InterPro" id="IPR027705">
    <property type="entry name" value="Flotillin_fam"/>
</dbReference>
<dbReference type="EMBL" id="JAATEM010000001">
    <property type="protein sequence ID" value="NJP48606.1"/>
    <property type="molecule type" value="Genomic_DNA"/>
</dbReference>
<dbReference type="PANTHER" id="PTHR13806:SF31">
    <property type="entry name" value="FLOTILLIN-LIKE PROTEIN 1-RELATED"/>
    <property type="match status" value="1"/>
</dbReference>
<evidence type="ECO:0000313" key="9">
    <source>
        <dbReference type="EMBL" id="NJP48606.1"/>
    </source>
</evidence>
<accession>A0ABX0ZZG9</accession>
<keyword evidence="7" id="KW-1133">Transmembrane helix</keyword>
<comment type="subcellular location">
    <subcellularLocation>
        <location evidence="1">Cell membrane</location>
    </subcellularLocation>
</comment>
<dbReference type="Gene3D" id="3.30.479.30">
    <property type="entry name" value="Band 7 domain"/>
    <property type="match status" value="1"/>
</dbReference>
<dbReference type="RefSeq" id="WP_167990050.1">
    <property type="nucleotide sequence ID" value="NZ_JAATEM010000001.1"/>
</dbReference>
<dbReference type="InterPro" id="IPR001107">
    <property type="entry name" value="Band_7"/>
</dbReference>
<keyword evidence="5" id="KW-0175">Coiled coil</keyword>
<gene>
    <name evidence="9" type="ORF">HCJ93_00580</name>
</gene>
<feature type="transmembrane region" description="Helical" evidence="7">
    <location>
        <begin position="6"/>
        <end position="30"/>
    </location>
</feature>
<feature type="region of interest" description="Disordered" evidence="6">
    <location>
        <begin position="652"/>
        <end position="681"/>
    </location>
</feature>
<evidence type="ECO:0000256" key="4">
    <source>
        <dbReference type="ARBA" id="ARBA00023136"/>
    </source>
</evidence>
<keyword evidence="3" id="KW-1003">Cell membrane</keyword>
<dbReference type="InterPro" id="IPR036013">
    <property type="entry name" value="Band_7/SPFH_dom_sf"/>
</dbReference>
<evidence type="ECO:0000256" key="7">
    <source>
        <dbReference type="SAM" id="Phobius"/>
    </source>
</evidence>
<name>A0ABX0ZZG9_9ACTN</name>
<feature type="coiled-coil region" evidence="5">
    <location>
        <begin position="364"/>
        <end position="397"/>
    </location>
</feature>
<evidence type="ECO:0000256" key="5">
    <source>
        <dbReference type="SAM" id="Coils"/>
    </source>
</evidence>